<name>A0A8S3SWH1_MYTED</name>
<evidence type="ECO:0000313" key="22">
    <source>
        <dbReference type="Proteomes" id="UP000683360"/>
    </source>
</evidence>
<evidence type="ECO:0000256" key="5">
    <source>
        <dbReference type="ARBA" id="ARBA00022490"/>
    </source>
</evidence>
<keyword evidence="22" id="KW-1185">Reference proteome</keyword>
<keyword evidence="11" id="KW-0653">Protein transport</keyword>
<feature type="compositionally biased region" description="Polar residues" evidence="19">
    <location>
        <begin position="326"/>
        <end position="347"/>
    </location>
</feature>
<feature type="compositionally biased region" description="Acidic residues" evidence="19">
    <location>
        <begin position="398"/>
        <end position="409"/>
    </location>
</feature>
<keyword evidence="3" id="KW-0813">Transport</keyword>
<evidence type="ECO:0000256" key="16">
    <source>
        <dbReference type="ARBA" id="ARBA00077418"/>
    </source>
</evidence>
<feature type="compositionally biased region" description="Polar residues" evidence="19">
    <location>
        <begin position="484"/>
        <end position="493"/>
    </location>
</feature>
<evidence type="ECO:0000256" key="11">
    <source>
        <dbReference type="ARBA" id="ARBA00022927"/>
    </source>
</evidence>
<keyword evidence="13" id="KW-0333">Golgi apparatus</keyword>
<evidence type="ECO:0000256" key="12">
    <source>
        <dbReference type="ARBA" id="ARBA00022990"/>
    </source>
</evidence>
<evidence type="ECO:0000256" key="13">
    <source>
        <dbReference type="ARBA" id="ARBA00023034"/>
    </source>
</evidence>
<accession>A0A8S3SWH1</accession>
<feature type="compositionally biased region" description="Basic and acidic residues" evidence="19">
    <location>
        <begin position="372"/>
        <end position="397"/>
    </location>
</feature>
<dbReference type="InterPro" id="IPR038508">
    <property type="entry name" value="ArfGAP_dom_sf"/>
</dbReference>
<protein>
    <recommendedName>
        <fullName evidence="15">ADP-ribosylation factor GTPase-activating protein 1</fullName>
    </recommendedName>
    <alternativeName>
        <fullName evidence="17">ADP-ribosylation factor 1 GTPase-activating protein</fullName>
    </alternativeName>
    <alternativeName>
        <fullName evidence="16">ARF1-directed GTPase-activating protein</fullName>
    </alternativeName>
</protein>
<sequence length="522" mass="57249">MASPRTRRVLKDLKLKDDNSTCFECGGHNPQWVSVTYGIWICLECSGKHRGLGVHLSFVRSVSMDKWKDIELEKMKAGGNRNAKNFFKSQSDYDPGMTLQEKYNSKAAALYRDKILSEAEGKPWSIETSSARNYVAYKPSAGLKTSSSSSSFSNKPTNTSKYSDDFTDNSYQDGNVNLQRNLPPSQGGKYVGFGSTPMSDKKDDDFFDNTLSSLSSGWSTFALGATKFASVASEKATKVASAATKKTKELGQTVNDSVIKPTKEKVQEGTLLDGISSSVSGLASKVKEGSLMNDVGSSMSGFASKLTTASSKGWTNFSSLWGEPKTTLSSVDTSPGEKSNLLSGNSSPDKDPSKNRLLSEDDDDNWGWGNEWESKDSKGSSRKLEDSSSGFDSKKADDDLENWLNDDDSLIQTSKSKSKGKKMEDDWDNWGDNSKTEKVKTDKKSSKGKTSDGWEDVDWNAGFSSNEKQKQPLVGDLLDLSEDTPVTTNGNSGWDNEVWANEEEEDEWQSLDIGSSDNRKLK</sequence>
<feature type="compositionally biased region" description="Acidic residues" evidence="19">
    <location>
        <begin position="500"/>
        <end position="509"/>
    </location>
</feature>
<dbReference type="OrthoDB" id="983479at2759"/>
<feature type="compositionally biased region" description="Low complexity" evidence="19">
    <location>
        <begin position="144"/>
        <end position="161"/>
    </location>
</feature>
<dbReference type="GO" id="GO:0032012">
    <property type="term" value="P:regulation of ARF protein signal transduction"/>
    <property type="evidence" value="ECO:0007669"/>
    <property type="project" value="TreeGrafter"/>
</dbReference>
<dbReference type="GO" id="GO:0000139">
    <property type="term" value="C:Golgi membrane"/>
    <property type="evidence" value="ECO:0007669"/>
    <property type="project" value="TreeGrafter"/>
</dbReference>
<dbReference type="InterPro" id="IPR037278">
    <property type="entry name" value="ARFGAP/RecO"/>
</dbReference>
<keyword evidence="8 18" id="KW-0863">Zinc-finger</keyword>
<feature type="compositionally biased region" description="Basic and acidic residues" evidence="19">
    <location>
        <begin position="434"/>
        <end position="452"/>
    </location>
</feature>
<evidence type="ECO:0000256" key="1">
    <source>
        <dbReference type="ARBA" id="ARBA00004496"/>
    </source>
</evidence>
<evidence type="ECO:0000256" key="9">
    <source>
        <dbReference type="ARBA" id="ARBA00022833"/>
    </source>
</evidence>
<keyword evidence="7" id="KW-0479">Metal-binding</keyword>
<evidence type="ECO:0000256" key="19">
    <source>
        <dbReference type="SAM" id="MobiDB-lite"/>
    </source>
</evidence>
<feature type="region of interest" description="Disordered" evidence="19">
    <location>
        <begin position="325"/>
        <end position="522"/>
    </location>
</feature>
<evidence type="ECO:0000256" key="7">
    <source>
        <dbReference type="ARBA" id="ARBA00022723"/>
    </source>
</evidence>
<dbReference type="InterPro" id="IPR001164">
    <property type="entry name" value="ArfGAP_dom"/>
</dbReference>
<comment type="caution">
    <text evidence="21">The sequence shown here is derived from an EMBL/GenBank/DDBJ whole genome shotgun (WGS) entry which is preliminary data.</text>
</comment>
<keyword evidence="5" id="KW-0963">Cytoplasm</keyword>
<evidence type="ECO:0000259" key="20">
    <source>
        <dbReference type="PROSITE" id="PS50115"/>
    </source>
</evidence>
<dbReference type="PANTHER" id="PTHR46395:SF1">
    <property type="entry name" value="ADP-RIBOSYLATION FACTOR GTPASE-ACTIVATING PROTEIN 1"/>
    <property type="match status" value="1"/>
</dbReference>
<evidence type="ECO:0000256" key="17">
    <source>
        <dbReference type="ARBA" id="ARBA00081514"/>
    </source>
</evidence>
<dbReference type="CDD" id="cd08830">
    <property type="entry name" value="ArfGap_ArfGap1"/>
    <property type="match status" value="1"/>
</dbReference>
<evidence type="ECO:0000256" key="14">
    <source>
        <dbReference type="ARBA" id="ARBA00058112"/>
    </source>
</evidence>
<dbReference type="GO" id="GO:0030100">
    <property type="term" value="P:regulation of endocytosis"/>
    <property type="evidence" value="ECO:0007669"/>
    <property type="project" value="TreeGrafter"/>
</dbReference>
<organism evidence="21 22">
    <name type="scientific">Mytilus edulis</name>
    <name type="common">Blue mussel</name>
    <dbReference type="NCBI Taxonomy" id="6550"/>
    <lineage>
        <taxon>Eukaryota</taxon>
        <taxon>Metazoa</taxon>
        <taxon>Spiralia</taxon>
        <taxon>Lophotrochozoa</taxon>
        <taxon>Mollusca</taxon>
        <taxon>Bivalvia</taxon>
        <taxon>Autobranchia</taxon>
        <taxon>Pteriomorphia</taxon>
        <taxon>Mytilida</taxon>
        <taxon>Mytiloidea</taxon>
        <taxon>Mytilidae</taxon>
        <taxon>Mytilinae</taxon>
        <taxon>Mytilus</taxon>
    </lineage>
</organism>
<gene>
    <name evidence="21" type="ORF">MEDL_34592</name>
</gene>
<evidence type="ECO:0000256" key="10">
    <source>
        <dbReference type="ARBA" id="ARBA00022892"/>
    </source>
</evidence>
<dbReference type="SMART" id="SM00105">
    <property type="entry name" value="ArfGap"/>
    <property type="match status" value="1"/>
</dbReference>
<comment type="subcellular location">
    <subcellularLocation>
        <location evidence="1">Cytoplasm</location>
    </subcellularLocation>
    <subcellularLocation>
        <location evidence="2">Golgi apparatus</location>
    </subcellularLocation>
</comment>
<dbReference type="GO" id="GO:0015031">
    <property type="term" value="P:protein transport"/>
    <property type="evidence" value="ECO:0007669"/>
    <property type="project" value="UniProtKB-KW"/>
</dbReference>
<dbReference type="Proteomes" id="UP000683360">
    <property type="component" value="Unassembled WGS sequence"/>
</dbReference>
<dbReference type="GO" id="GO:0005096">
    <property type="term" value="F:GTPase activator activity"/>
    <property type="evidence" value="ECO:0007669"/>
    <property type="project" value="UniProtKB-KW"/>
</dbReference>
<dbReference type="EMBL" id="CAJPWZ010001677">
    <property type="protein sequence ID" value="CAG2221130.1"/>
    <property type="molecule type" value="Genomic_DNA"/>
</dbReference>
<keyword evidence="6" id="KW-0597">Phosphoprotein</keyword>
<evidence type="ECO:0000256" key="3">
    <source>
        <dbReference type="ARBA" id="ARBA00022448"/>
    </source>
</evidence>
<evidence type="ECO:0000256" key="6">
    <source>
        <dbReference type="ARBA" id="ARBA00022553"/>
    </source>
</evidence>
<dbReference type="FunFam" id="1.10.220.150:FF:000008">
    <property type="entry name" value="ADP-ribosylation factor GTPase activating protein 1"/>
    <property type="match status" value="1"/>
</dbReference>
<dbReference type="Gene3D" id="1.10.220.150">
    <property type="entry name" value="Arf GTPase activating protein"/>
    <property type="match status" value="1"/>
</dbReference>
<feature type="domain" description="Arf-GAP" evidence="20">
    <location>
        <begin position="7"/>
        <end position="124"/>
    </location>
</feature>
<evidence type="ECO:0000256" key="8">
    <source>
        <dbReference type="ARBA" id="ARBA00022771"/>
    </source>
</evidence>
<dbReference type="Pfam" id="PF01412">
    <property type="entry name" value="ArfGap"/>
    <property type="match status" value="1"/>
</dbReference>
<evidence type="ECO:0000256" key="4">
    <source>
        <dbReference type="ARBA" id="ARBA00022468"/>
    </source>
</evidence>
<feature type="compositionally biased region" description="Polar residues" evidence="19">
    <location>
        <begin position="168"/>
        <end position="184"/>
    </location>
</feature>
<dbReference type="PRINTS" id="PR00405">
    <property type="entry name" value="REVINTRACTNG"/>
</dbReference>
<keyword evidence="4" id="KW-0343">GTPase activation</keyword>
<comment type="function">
    <text evidence="14">GTPase-activating protein (GAP) for the ADP ribosylation factor 1 (ARF1). Involved in membrane trafficking and /or vesicle transport. Promotes hydrolysis of the ARF1-bound GTP and thus, is required for the dissociation of coat proteins from Golgi-derived membranes and vesicles, a prerequisite for vesicle's fusion with target compartment. Probably regulates ARF1-mediated transport via its interaction with the KDELR proteins and TMED2. Overexpression induces the redistribution of the entire Golgi complex to the endoplasmic reticulum, as when ARF1 is deactivated. Its activity is stimulated by phosphoinosides and inhibited by phosphatidylcholine.</text>
</comment>
<feature type="compositionally biased region" description="Basic and acidic residues" evidence="19">
    <location>
        <begin position="348"/>
        <end position="359"/>
    </location>
</feature>
<dbReference type="SUPFAM" id="SSF57863">
    <property type="entry name" value="ArfGap/RecO-like zinc finger"/>
    <property type="match status" value="1"/>
</dbReference>
<evidence type="ECO:0000313" key="21">
    <source>
        <dbReference type="EMBL" id="CAG2221130.1"/>
    </source>
</evidence>
<dbReference type="PROSITE" id="PS50115">
    <property type="entry name" value="ARFGAP"/>
    <property type="match status" value="1"/>
</dbReference>
<proteinExistence type="predicted"/>
<feature type="region of interest" description="Disordered" evidence="19">
    <location>
        <begin position="141"/>
        <end position="187"/>
    </location>
</feature>
<keyword evidence="10" id="KW-0931">ER-Golgi transport</keyword>
<dbReference type="GO" id="GO:0008270">
    <property type="term" value="F:zinc ion binding"/>
    <property type="evidence" value="ECO:0007669"/>
    <property type="project" value="UniProtKB-KW"/>
</dbReference>
<dbReference type="AlphaFoldDB" id="A0A8S3SWH1"/>
<dbReference type="GO" id="GO:0016192">
    <property type="term" value="P:vesicle-mediated transport"/>
    <property type="evidence" value="ECO:0007669"/>
    <property type="project" value="UniProtKB-KW"/>
</dbReference>
<keyword evidence="9" id="KW-0862">Zinc</keyword>
<evidence type="ECO:0000256" key="18">
    <source>
        <dbReference type="PROSITE-ProRule" id="PRU00288"/>
    </source>
</evidence>
<reference evidence="21" key="1">
    <citation type="submission" date="2021-03" db="EMBL/GenBank/DDBJ databases">
        <authorList>
            <person name="Bekaert M."/>
        </authorList>
    </citation>
    <scope>NUCLEOTIDE SEQUENCE</scope>
</reference>
<keyword evidence="12" id="KW-0007">Acetylation</keyword>
<evidence type="ECO:0000256" key="2">
    <source>
        <dbReference type="ARBA" id="ARBA00004555"/>
    </source>
</evidence>
<dbReference type="PANTHER" id="PTHR46395">
    <property type="entry name" value="ADP-RIBOSYLATION FACTOR GTPASE-ACTIVATING PROTEIN 1"/>
    <property type="match status" value="1"/>
</dbReference>
<evidence type="ECO:0000256" key="15">
    <source>
        <dbReference type="ARBA" id="ARBA00071258"/>
    </source>
</evidence>